<dbReference type="GO" id="GO:0008270">
    <property type="term" value="F:zinc ion binding"/>
    <property type="evidence" value="ECO:0007669"/>
    <property type="project" value="InterPro"/>
</dbReference>
<dbReference type="RefSeq" id="WP_033102135.1">
    <property type="nucleotide sequence ID" value="NZ_JACEIP010000020.1"/>
</dbReference>
<dbReference type="InterPro" id="IPR001842">
    <property type="entry name" value="Peptidase_M36"/>
</dbReference>
<keyword evidence="3 7" id="KW-0732">Signal</keyword>
<dbReference type="OrthoDB" id="5289240at2"/>
<gene>
    <name evidence="9" type="ORF">H1164_12620</name>
</gene>
<name>A0A7W2AJG3_9BACL</name>
<dbReference type="GO" id="GO:0006508">
    <property type="term" value="P:proteolysis"/>
    <property type="evidence" value="ECO:0007669"/>
    <property type="project" value="UniProtKB-KW"/>
</dbReference>
<organism evidence="9 10">
    <name type="scientific">Thermoactinomyces daqus</name>
    <dbReference type="NCBI Taxonomy" id="1329516"/>
    <lineage>
        <taxon>Bacteria</taxon>
        <taxon>Bacillati</taxon>
        <taxon>Bacillota</taxon>
        <taxon>Bacilli</taxon>
        <taxon>Bacillales</taxon>
        <taxon>Thermoactinomycetaceae</taxon>
        <taxon>Thermoactinomyces</taxon>
    </lineage>
</organism>
<feature type="signal peptide" evidence="7">
    <location>
        <begin position="1"/>
        <end position="17"/>
    </location>
</feature>
<evidence type="ECO:0000259" key="8">
    <source>
        <dbReference type="Pfam" id="PF07504"/>
    </source>
</evidence>
<reference evidence="9 10" key="1">
    <citation type="submission" date="2020-07" db="EMBL/GenBank/DDBJ databases">
        <authorList>
            <person name="Feng H."/>
        </authorList>
    </citation>
    <scope>NUCLEOTIDE SEQUENCE [LARGE SCALE GENOMIC DNA]</scope>
    <source>
        <strain evidence="10">s-11</strain>
    </source>
</reference>
<feature type="chain" id="PRO_5030743700" evidence="7">
    <location>
        <begin position="18"/>
        <end position="495"/>
    </location>
</feature>
<keyword evidence="6" id="KW-0482">Metalloprotease</keyword>
<protein>
    <submittedName>
        <fullName evidence="9">M36 family metallopeptidase</fullName>
    </submittedName>
</protein>
<evidence type="ECO:0000256" key="3">
    <source>
        <dbReference type="ARBA" id="ARBA00022729"/>
    </source>
</evidence>
<dbReference type="InterPro" id="IPR027268">
    <property type="entry name" value="Peptidase_M4/M1_CTD_sf"/>
</dbReference>
<feature type="domain" description="FTP" evidence="8">
    <location>
        <begin position="68"/>
        <end position="102"/>
    </location>
</feature>
<dbReference type="InterPro" id="IPR011096">
    <property type="entry name" value="FTP_domain"/>
</dbReference>
<dbReference type="InterPro" id="IPR050728">
    <property type="entry name" value="Zinc_Metalloprotease_M4"/>
</dbReference>
<evidence type="ECO:0000256" key="7">
    <source>
        <dbReference type="SAM" id="SignalP"/>
    </source>
</evidence>
<dbReference type="PANTHER" id="PTHR33794:SF1">
    <property type="entry name" value="BACILLOLYSIN"/>
    <property type="match status" value="1"/>
</dbReference>
<keyword evidence="10" id="KW-1185">Reference proteome</keyword>
<evidence type="ECO:0000256" key="5">
    <source>
        <dbReference type="ARBA" id="ARBA00022833"/>
    </source>
</evidence>
<accession>A0A7W2AJG3</accession>
<sequence length="495" mass="54368">MVAFLSVFMLSIPLAMAEPGHQPEMLTVSVAKQIADQYLKEHASSYHLKSDLSELKYSTTITTPLADYVRYQQVIGNHPVFTNQVVVTVSRAGKVQLVVSDFKPAREVQKIPSKQISQEERTDRAFEQIGAKDKETWGPTKQEFGYLVQDGQAIPVYRVVVHSVNPFGAWETYLRAGDGKLLAKRDLNRHATGSGKVFLPNPVETARSVSGLSDRNDADSPALDAQLKPVILQGLDGSGNLKGQFVNIQSRSKTFSQTLTFNYTRNQNSFEDVMAYYHLDTIIRYIHGLGFTNVMNGTITANVDTYKEDNSFYSPTKKDLTFGTGGVDDAEDAGVIVHELGHAIQDNQVPGFGNSEEGGAMGEGFGDYMGATYEDALTQDDFGKACVAEWDSTAYSSGNPPCLRRLDTNKVYPDDLQGEVHADGEIWSQGLYEMAQAFGRDVATKIILQSHWSLTPNATFHDGAKAIKQADVILFGGMHGAKIDQIWAARGISTQ</sequence>
<proteinExistence type="predicted"/>
<dbReference type="GO" id="GO:0004222">
    <property type="term" value="F:metalloendopeptidase activity"/>
    <property type="evidence" value="ECO:0007669"/>
    <property type="project" value="InterPro"/>
</dbReference>
<dbReference type="Gene3D" id="1.10.390.10">
    <property type="entry name" value="Neutral Protease Domain 2"/>
    <property type="match status" value="1"/>
</dbReference>
<evidence type="ECO:0000313" key="9">
    <source>
        <dbReference type="EMBL" id="MBA4543734.1"/>
    </source>
</evidence>
<dbReference type="Pfam" id="PF02128">
    <property type="entry name" value="Peptidase_M36"/>
    <property type="match status" value="1"/>
</dbReference>
<dbReference type="EMBL" id="JACEIP010000020">
    <property type="protein sequence ID" value="MBA4543734.1"/>
    <property type="molecule type" value="Genomic_DNA"/>
</dbReference>
<evidence type="ECO:0000256" key="2">
    <source>
        <dbReference type="ARBA" id="ARBA00022723"/>
    </source>
</evidence>
<evidence type="ECO:0000313" key="10">
    <source>
        <dbReference type="Proteomes" id="UP000530514"/>
    </source>
</evidence>
<keyword evidence="2" id="KW-0479">Metal-binding</keyword>
<comment type="caution">
    <text evidence="9">The sequence shown here is derived from an EMBL/GenBank/DDBJ whole genome shotgun (WGS) entry which is preliminary data.</text>
</comment>
<keyword evidence="4" id="KW-0378">Hydrolase</keyword>
<evidence type="ECO:0000256" key="6">
    <source>
        <dbReference type="ARBA" id="ARBA00023049"/>
    </source>
</evidence>
<dbReference type="GO" id="GO:0005615">
    <property type="term" value="C:extracellular space"/>
    <property type="evidence" value="ECO:0007669"/>
    <property type="project" value="InterPro"/>
</dbReference>
<dbReference type="Proteomes" id="UP000530514">
    <property type="component" value="Unassembled WGS sequence"/>
</dbReference>
<dbReference type="SUPFAM" id="SSF55486">
    <property type="entry name" value="Metalloproteases ('zincins'), catalytic domain"/>
    <property type="match status" value="1"/>
</dbReference>
<dbReference type="Pfam" id="PF07504">
    <property type="entry name" value="FTP"/>
    <property type="match status" value="1"/>
</dbReference>
<keyword evidence="5" id="KW-0862">Zinc</keyword>
<evidence type="ECO:0000256" key="4">
    <source>
        <dbReference type="ARBA" id="ARBA00022801"/>
    </source>
</evidence>
<evidence type="ECO:0000256" key="1">
    <source>
        <dbReference type="ARBA" id="ARBA00022670"/>
    </source>
</evidence>
<keyword evidence="1" id="KW-0645">Protease</keyword>
<dbReference type="AlphaFoldDB" id="A0A7W2AJG3"/>
<dbReference type="PANTHER" id="PTHR33794">
    <property type="entry name" value="BACILLOLYSIN"/>
    <property type="match status" value="1"/>
</dbReference>